<dbReference type="InterPro" id="IPR013783">
    <property type="entry name" value="Ig-like_fold"/>
</dbReference>
<organism evidence="4 5">
    <name type="scientific">Kineococcus aurantiacus</name>
    <dbReference type="NCBI Taxonomy" id="37633"/>
    <lineage>
        <taxon>Bacteria</taxon>
        <taxon>Bacillati</taxon>
        <taxon>Actinomycetota</taxon>
        <taxon>Actinomycetes</taxon>
        <taxon>Kineosporiales</taxon>
        <taxon>Kineosporiaceae</taxon>
        <taxon>Kineococcus</taxon>
    </lineage>
</organism>
<comment type="caution">
    <text evidence="4">The sequence shown here is derived from an EMBL/GenBank/DDBJ whole genome shotgun (WGS) entry which is preliminary data.</text>
</comment>
<feature type="region of interest" description="Disordered" evidence="1">
    <location>
        <begin position="89"/>
        <end position="110"/>
    </location>
</feature>
<name>A0A7Y9DHV4_9ACTN</name>
<feature type="chain" id="PRO_5030787965" description="CARDB domain-containing protein" evidence="2">
    <location>
        <begin position="28"/>
        <end position="304"/>
    </location>
</feature>
<dbReference type="RefSeq" id="WP_179750280.1">
    <property type="nucleotide sequence ID" value="NZ_JACCBB010000001.1"/>
</dbReference>
<accession>A0A7Y9DHV4</accession>
<evidence type="ECO:0000256" key="1">
    <source>
        <dbReference type="SAM" id="MobiDB-lite"/>
    </source>
</evidence>
<protein>
    <recommendedName>
        <fullName evidence="3">CARDB domain-containing protein</fullName>
    </recommendedName>
</protein>
<dbReference type="Proteomes" id="UP000521922">
    <property type="component" value="Unassembled WGS sequence"/>
</dbReference>
<keyword evidence="2" id="KW-0732">Signal</keyword>
<dbReference type="Gene3D" id="2.60.40.10">
    <property type="entry name" value="Immunoglobulins"/>
    <property type="match status" value="1"/>
</dbReference>
<dbReference type="GO" id="GO:0005975">
    <property type="term" value="P:carbohydrate metabolic process"/>
    <property type="evidence" value="ECO:0007669"/>
    <property type="project" value="UniProtKB-ARBA"/>
</dbReference>
<reference evidence="4 5" key="1">
    <citation type="submission" date="2020-07" db="EMBL/GenBank/DDBJ databases">
        <title>Sequencing the genomes of 1000 actinobacteria strains.</title>
        <authorList>
            <person name="Klenk H.-P."/>
        </authorList>
    </citation>
    <scope>NUCLEOTIDE SEQUENCE [LARGE SCALE GENOMIC DNA]</scope>
    <source>
        <strain evidence="4 5">DSM 7487</strain>
    </source>
</reference>
<feature type="domain" description="CARDB" evidence="3">
    <location>
        <begin position="31"/>
        <end position="142"/>
    </location>
</feature>
<dbReference type="InterPro" id="IPR011635">
    <property type="entry name" value="CARDB"/>
</dbReference>
<evidence type="ECO:0000259" key="3">
    <source>
        <dbReference type="Pfam" id="PF07705"/>
    </source>
</evidence>
<proteinExistence type="predicted"/>
<dbReference type="AlphaFoldDB" id="A0A7Y9DHV4"/>
<feature type="signal peptide" evidence="2">
    <location>
        <begin position="1"/>
        <end position="27"/>
    </location>
</feature>
<sequence>MRTKRFTTLAATAAVAASLLGAGTAHAATAKPDLVVTKVTWAPQSVAVGQQLAFTATIKNQGNAPTPSGVIHGIGFQVDGKLRTWSDLSTSPLAPGETRTLTANSGPTGSRTWTATLGGHEILAYVDDAGRIAESNESNNRTKTTFTVTAKPTLTTTLVGASSYSTFPAMPVKTGVASAISGSGYGSCFTDTGAVPGTETYLGEYSAGPGNYYTGGPFNYSGLAEVPAGATSATSVPVSLTEIRKWHYPDPGLKITCADGQYPGFSKLHVTRVTTSRWTLNDGGWSGVTQLATATAVANADLPM</sequence>
<dbReference type="EMBL" id="JACCBB010000001">
    <property type="protein sequence ID" value="NYD21761.1"/>
    <property type="molecule type" value="Genomic_DNA"/>
</dbReference>
<keyword evidence="5" id="KW-1185">Reference proteome</keyword>
<evidence type="ECO:0000313" key="4">
    <source>
        <dbReference type="EMBL" id="NYD21761.1"/>
    </source>
</evidence>
<evidence type="ECO:0000256" key="2">
    <source>
        <dbReference type="SAM" id="SignalP"/>
    </source>
</evidence>
<dbReference type="Pfam" id="PF07705">
    <property type="entry name" value="CARDB"/>
    <property type="match status" value="1"/>
</dbReference>
<feature type="compositionally biased region" description="Polar residues" evidence="1">
    <location>
        <begin position="99"/>
        <end position="110"/>
    </location>
</feature>
<gene>
    <name evidence="4" type="ORF">BJ968_001301</name>
</gene>
<evidence type="ECO:0000313" key="5">
    <source>
        <dbReference type="Proteomes" id="UP000521922"/>
    </source>
</evidence>